<comment type="caution">
    <text evidence="2">The sequence shown here is derived from an EMBL/GenBank/DDBJ whole genome shotgun (WGS) entry which is preliminary data.</text>
</comment>
<feature type="non-terminal residue" evidence="2">
    <location>
        <position position="1"/>
    </location>
</feature>
<dbReference type="SUPFAM" id="SSF53448">
    <property type="entry name" value="Nucleotide-diphospho-sugar transferases"/>
    <property type="match status" value="1"/>
</dbReference>
<protein>
    <recommendedName>
        <fullName evidence="1">Glycosyltransferase 2-like domain-containing protein</fullName>
    </recommendedName>
</protein>
<proteinExistence type="predicted"/>
<evidence type="ECO:0000313" key="2">
    <source>
        <dbReference type="EMBL" id="GAG81442.1"/>
    </source>
</evidence>
<evidence type="ECO:0000259" key="1">
    <source>
        <dbReference type="Pfam" id="PF00535"/>
    </source>
</evidence>
<reference evidence="2" key="1">
    <citation type="journal article" date="2014" name="Front. Microbiol.">
        <title>High frequency of phylogenetically diverse reductive dehalogenase-homologous genes in deep subseafloor sedimentary metagenomes.</title>
        <authorList>
            <person name="Kawai M."/>
            <person name="Futagami T."/>
            <person name="Toyoda A."/>
            <person name="Takaki Y."/>
            <person name="Nishi S."/>
            <person name="Hori S."/>
            <person name="Arai W."/>
            <person name="Tsubouchi T."/>
            <person name="Morono Y."/>
            <person name="Uchiyama I."/>
            <person name="Ito T."/>
            <person name="Fujiyama A."/>
            <person name="Inagaki F."/>
            <person name="Takami H."/>
        </authorList>
    </citation>
    <scope>NUCLEOTIDE SEQUENCE</scope>
    <source>
        <strain evidence="2">Expedition CK06-06</strain>
    </source>
</reference>
<dbReference type="Gene3D" id="3.90.550.10">
    <property type="entry name" value="Spore Coat Polysaccharide Biosynthesis Protein SpsA, Chain A"/>
    <property type="match status" value="1"/>
</dbReference>
<dbReference type="AlphaFoldDB" id="X1BJS4"/>
<accession>X1BJS4</accession>
<dbReference type="InterPro" id="IPR001173">
    <property type="entry name" value="Glyco_trans_2-like"/>
</dbReference>
<dbReference type="Pfam" id="PF00535">
    <property type="entry name" value="Glycos_transf_2"/>
    <property type="match status" value="1"/>
</dbReference>
<dbReference type="InterPro" id="IPR029044">
    <property type="entry name" value="Nucleotide-diphossugar_trans"/>
</dbReference>
<gene>
    <name evidence="2" type="ORF">S01H4_26020</name>
</gene>
<sequence>LVIDDGSIDETVSEAEKAGAIVLSLPFHMGGTCAVLTAYLVAVNNDYDFLVKIDADGQHIVEDIPIILRPVLEDEADISISSIFMLGYIGSVRTSLDTISVTGRWFKDGKYIFVVIPHFSR</sequence>
<name>X1BJS4_9ZZZZ</name>
<dbReference type="EMBL" id="BART01012474">
    <property type="protein sequence ID" value="GAG81442.1"/>
    <property type="molecule type" value="Genomic_DNA"/>
</dbReference>
<organism evidence="2">
    <name type="scientific">marine sediment metagenome</name>
    <dbReference type="NCBI Taxonomy" id="412755"/>
    <lineage>
        <taxon>unclassified sequences</taxon>
        <taxon>metagenomes</taxon>
        <taxon>ecological metagenomes</taxon>
    </lineage>
</organism>
<feature type="domain" description="Glycosyltransferase 2-like" evidence="1">
    <location>
        <begin position="1"/>
        <end position="85"/>
    </location>
</feature>